<dbReference type="InterPro" id="IPR055568">
    <property type="entry name" value="DUF7144"/>
</dbReference>
<keyword evidence="2" id="KW-0472">Membrane</keyword>
<accession>A0A9W6VF88</accession>
<evidence type="ECO:0000256" key="1">
    <source>
        <dbReference type="SAM" id="MobiDB-lite"/>
    </source>
</evidence>
<keyword evidence="2" id="KW-0812">Transmembrane</keyword>
<sequence length="162" mass="17210">MGEHTHPGTPTADGVPPASPQREGSVAPEREIRPGSAWVGWIWFAGAMMILLGFFNIIEGIVALFSPRFYIVSPSGLLLFNLTGWGLVHLIIGILAVAAGAALFTGALWARITAVVLAGINAIAQLTFLSAHPVWATIVIALDVVVIWAVIAHGREVERAAW</sequence>
<organism evidence="4 5">
    <name type="scientific">Amycolatopsis taiwanensis</name>
    <dbReference type="NCBI Taxonomy" id="342230"/>
    <lineage>
        <taxon>Bacteria</taxon>
        <taxon>Bacillati</taxon>
        <taxon>Actinomycetota</taxon>
        <taxon>Actinomycetes</taxon>
        <taxon>Pseudonocardiales</taxon>
        <taxon>Pseudonocardiaceae</taxon>
        <taxon>Amycolatopsis</taxon>
    </lineage>
</organism>
<reference evidence="4" key="1">
    <citation type="submission" date="2023-03" db="EMBL/GenBank/DDBJ databases">
        <title>Amycolatopsis taiwanensis NBRC 103393.</title>
        <authorList>
            <person name="Ichikawa N."/>
            <person name="Sato H."/>
            <person name="Tonouchi N."/>
        </authorList>
    </citation>
    <scope>NUCLEOTIDE SEQUENCE</scope>
    <source>
        <strain evidence="4">NBRC 103393</strain>
    </source>
</reference>
<keyword evidence="5" id="KW-1185">Reference proteome</keyword>
<proteinExistence type="predicted"/>
<dbReference type="Proteomes" id="UP001165136">
    <property type="component" value="Unassembled WGS sequence"/>
</dbReference>
<feature type="transmembrane region" description="Helical" evidence="2">
    <location>
        <begin position="78"/>
        <end position="101"/>
    </location>
</feature>
<protein>
    <submittedName>
        <fullName evidence="4">Membrane protein</fullName>
    </submittedName>
</protein>
<dbReference type="AlphaFoldDB" id="A0A9W6VF88"/>
<gene>
    <name evidence="4" type="ORF">Atai01_31790</name>
</gene>
<name>A0A9W6VF88_9PSEU</name>
<comment type="caution">
    <text evidence="4">The sequence shown here is derived from an EMBL/GenBank/DDBJ whole genome shotgun (WGS) entry which is preliminary data.</text>
</comment>
<feature type="transmembrane region" description="Helical" evidence="2">
    <location>
        <begin position="134"/>
        <end position="152"/>
    </location>
</feature>
<keyword evidence="2" id="KW-1133">Transmembrane helix</keyword>
<evidence type="ECO:0000313" key="4">
    <source>
        <dbReference type="EMBL" id="GLY66560.1"/>
    </source>
</evidence>
<feature type="region of interest" description="Disordered" evidence="1">
    <location>
        <begin position="1"/>
        <end position="29"/>
    </location>
</feature>
<feature type="transmembrane region" description="Helical" evidence="2">
    <location>
        <begin position="38"/>
        <end position="58"/>
    </location>
</feature>
<dbReference type="EMBL" id="BSTI01000006">
    <property type="protein sequence ID" value="GLY66560.1"/>
    <property type="molecule type" value="Genomic_DNA"/>
</dbReference>
<dbReference type="Pfam" id="PF23636">
    <property type="entry name" value="DUF7144"/>
    <property type="match status" value="1"/>
</dbReference>
<evidence type="ECO:0000259" key="3">
    <source>
        <dbReference type="Pfam" id="PF23636"/>
    </source>
</evidence>
<dbReference type="RefSeq" id="WP_285487322.1">
    <property type="nucleotide sequence ID" value="NZ_BSTI01000006.1"/>
</dbReference>
<evidence type="ECO:0000256" key="2">
    <source>
        <dbReference type="SAM" id="Phobius"/>
    </source>
</evidence>
<feature type="domain" description="DUF7144" evidence="3">
    <location>
        <begin position="41"/>
        <end position="155"/>
    </location>
</feature>
<feature type="transmembrane region" description="Helical" evidence="2">
    <location>
        <begin position="108"/>
        <end position="128"/>
    </location>
</feature>
<evidence type="ECO:0000313" key="5">
    <source>
        <dbReference type="Proteomes" id="UP001165136"/>
    </source>
</evidence>